<reference evidence="1" key="2">
    <citation type="journal article" date="2024" name="Plant">
        <title>Genomic evolution and insights into agronomic trait innovations of Sesamum species.</title>
        <authorList>
            <person name="Miao H."/>
            <person name="Wang L."/>
            <person name="Qu L."/>
            <person name="Liu H."/>
            <person name="Sun Y."/>
            <person name="Le M."/>
            <person name="Wang Q."/>
            <person name="Wei S."/>
            <person name="Zheng Y."/>
            <person name="Lin W."/>
            <person name="Duan Y."/>
            <person name="Cao H."/>
            <person name="Xiong S."/>
            <person name="Wang X."/>
            <person name="Wei L."/>
            <person name="Li C."/>
            <person name="Ma Q."/>
            <person name="Ju M."/>
            <person name="Zhao R."/>
            <person name="Li G."/>
            <person name="Mu C."/>
            <person name="Tian Q."/>
            <person name="Mei H."/>
            <person name="Zhang T."/>
            <person name="Gao T."/>
            <person name="Zhang H."/>
        </authorList>
    </citation>
    <scope>NUCLEOTIDE SEQUENCE</scope>
    <source>
        <strain evidence="1">KEN1</strain>
    </source>
</reference>
<reference evidence="1" key="1">
    <citation type="submission" date="2020-06" db="EMBL/GenBank/DDBJ databases">
        <authorList>
            <person name="Li T."/>
            <person name="Hu X."/>
            <person name="Zhang T."/>
            <person name="Song X."/>
            <person name="Zhang H."/>
            <person name="Dai N."/>
            <person name="Sheng W."/>
            <person name="Hou X."/>
            <person name="Wei L."/>
        </authorList>
    </citation>
    <scope>NUCLEOTIDE SEQUENCE</scope>
    <source>
        <strain evidence="1">KEN1</strain>
        <tissue evidence="1">Leaf</tissue>
    </source>
</reference>
<name>A0AAW2X2Y6_9LAMI</name>
<evidence type="ECO:0000313" key="1">
    <source>
        <dbReference type="EMBL" id="KAL0448188.1"/>
    </source>
</evidence>
<comment type="caution">
    <text evidence="1">The sequence shown here is derived from an EMBL/GenBank/DDBJ whole genome shotgun (WGS) entry which is preliminary data.</text>
</comment>
<accession>A0AAW2X2Y6</accession>
<proteinExistence type="predicted"/>
<protein>
    <submittedName>
        <fullName evidence="1">Uncharacterized protein</fullName>
    </submittedName>
</protein>
<dbReference type="EMBL" id="JACGWN010000006">
    <property type="protein sequence ID" value="KAL0448188.1"/>
    <property type="molecule type" value="Genomic_DNA"/>
</dbReference>
<organism evidence="1">
    <name type="scientific">Sesamum latifolium</name>
    <dbReference type="NCBI Taxonomy" id="2727402"/>
    <lineage>
        <taxon>Eukaryota</taxon>
        <taxon>Viridiplantae</taxon>
        <taxon>Streptophyta</taxon>
        <taxon>Embryophyta</taxon>
        <taxon>Tracheophyta</taxon>
        <taxon>Spermatophyta</taxon>
        <taxon>Magnoliopsida</taxon>
        <taxon>eudicotyledons</taxon>
        <taxon>Gunneridae</taxon>
        <taxon>Pentapetalae</taxon>
        <taxon>asterids</taxon>
        <taxon>lamiids</taxon>
        <taxon>Lamiales</taxon>
        <taxon>Pedaliaceae</taxon>
        <taxon>Sesamum</taxon>
    </lineage>
</organism>
<dbReference type="AlphaFoldDB" id="A0AAW2X2Y6"/>
<sequence>MDCTSAILSHSQSTLKVEDEFTCRGVNTKIKEKLCREQEPKSDQGSDTACLTNKVREKLDLSSGRLSKKHEFDVILEAKRQLSARWKNVNAVETVTTLKSPRILGWILSSPEHDFWPLSPRRDSQYSSSSAHEVRFSLYNPSPRVTGSSSQVSNGKERARLSPIRLTSIIYRVL</sequence>
<gene>
    <name evidence="1" type="ORF">Slati_1946700</name>
</gene>